<feature type="compositionally biased region" description="Basic and acidic residues" evidence="1">
    <location>
        <begin position="54"/>
        <end position="71"/>
    </location>
</feature>
<dbReference type="InterPro" id="IPR009060">
    <property type="entry name" value="UBA-like_sf"/>
</dbReference>
<dbReference type="STRING" id="1036808.A0A0C3ATM4"/>
<dbReference type="PROSITE" id="PS51140">
    <property type="entry name" value="CUE"/>
    <property type="match status" value="1"/>
</dbReference>
<feature type="compositionally biased region" description="Polar residues" evidence="1">
    <location>
        <begin position="541"/>
        <end position="557"/>
    </location>
</feature>
<keyword evidence="5" id="KW-1185">Reference proteome</keyword>
<dbReference type="EMBL" id="KN822010">
    <property type="protein sequence ID" value="KIM68312.1"/>
    <property type="molecule type" value="Genomic_DNA"/>
</dbReference>
<feature type="compositionally biased region" description="Basic and acidic residues" evidence="1">
    <location>
        <begin position="232"/>
        <end position="241"/>
    </location>
</feature>
<dbReference type="InterPro" id="IPR045046">
    <property type="entry name" value="Vps9-like"/>
</dbReference>
<dbReference type="SMART" id="SM00167">
    <property type="entry name" value="VPS9"/>
    <property type="match status" value="1"/>
</dbReference>
<dbReference type="Gene3D" id="1.20.1050.80">
    <property type="entry name" value="VPS9 domain"/>
    <property type="match status" value="1"/>
</dbReference>
<proteinExistence type="predicted"/>
<dbReference type="InterPro" id="IPR041545">
    <property type="entry name" value="DUF5601"/>
</dbReference>
<dbReference type="FunCoup" id="A0A0C3ATM4">
    <property type="interactions" value="62"/>
</dbReference>
<dbReference type="InterPro" id="IPR003892">
    <property type="entry name" value="CUE"/>
</dbReference>
<protein>
    <recommendedName>
        <fullName evidence="6">VPS9 domain-containing protein</fullName>
    </recommendedName>
</protein>
<dbReference type="GO" id="GO:0030139">
    <property type="term" value="C:endocytic vesicle"/>
    <property type="evidence" value="ECO:0007669"/>
    <property type="project" value="TreeGrafter"/>
</dbReference>
<reference evidence="4 5" key="1">
    <citation type="submission" date="2014-04" db="EMBL/GenBank/DDBJ databases">
        <authorList>
            <consortium name="DOE Joint Genome Institute"/>
            <person name="Kuo A."/>
            <person name="Kohler A."/>
            <person name="Nagy L.G."/>
            <person name="Floudas D."/>
            <person name="Copeland A."/>
            <person name="Barry K.W."/>
            <person name="Cichocki N."/>
            <person name="Veneault-Fourrey C."/>
            <person name="LaButti K."/>
            <person name="Lindquist E.A."/>
            <person name="Lipzen A."/>
            <person name="Lundell T."/>
            <person name="Morin E."/>
            <person name="Murat C."/>
            <person name="Sun H."/>
            <person name="Tunlid A."/>
            <person name="Henrissat B."/>
            <person name="Grigoriev I.V."/>
            <person name="Hibbett D.S."/>
            <person name="Martin F."/>
            <person name="Nordberg H.P."/>
            <person name="Cantor M.N."/>
            <person name="Hua S.X."/>
        </authorList>
    </citation>
    <scope>NUCLEOTIDE SEQUENCE [LARGE SCALE GENOMIC DNA]</scope>
    <source>
        <strain evidence="4 5">Foug A</strain>
    </source>
</reference>
<dbReference type="GO" id="GO:0005085">
    <property type="term" value="F:guanyl-nucleotide exchange factor activity"/>
    <property type="evidence" value="ECO:0007669"/>
    <property type="project" value="InterPro"/>
</dbReference>
<sequence length="780" mass="84471">MPTAAPVLPPPPNPWADEQPKLEMKPASTPDLPPGREETSVFSIAASSTSTDCPRSEHIHMPPKDVLREFDPLSDQQELDARDAWASSEGHPAPQDRTTPGGTPDRSRPASVDLSCNGSAPSSRPSTPGPQPSTSTSTSSSASPFPSLTAIARSLSIPTVARPRSRPTSMDTAKPIAPPSPGTAASFAAQQQAPAQPAAPSPLSNEVPVQPVSNQSAQGLPSASPDNESGDETSRKEKEPSFDFQKFLDQMKSRGAEPVAKYLRSFLSNFAKRTFTVGDQVKIINDFLNFISTKMRESDLWRNASDAEFDNAMEGMEKLVMNKLYDFTFTPNLPLLNPARPVTADDLERDRVLAQRIELFKWVEPSHLDTPELESEDPAVLGFLDFARQELSKVNHYKAPRDKLICILNCCKVIFGLLRHLHKDEGADSFVPVLIYVVLKANPDHLLSNVEFINRFRNPAKLQSEAGYYLSSLMGAVQFIEAMDHTSLSNITQEEFERNVEAAIRSLPPSSPSSPTSSNASCAPSTTPTPPNTHAGEESAQPLTLRTPSQDQEQSLSDDARRLLQKTGDAVSKPLNAIGRIFSEAFDEKRTYLPGPFAPFELARERSQEMPGEGNENRRPAPDLPATPAGGIGYGAPIQTPYKPRVRRPSPVPPSPSSEETPSKPGLAHGGPYTNQPLALGPSQSVAPATWPRPPHPLPQHLQPPHQAKHISRTPTPSLDLTAVQAEIDRAHAHASAASRATLAQIFPGMDAEVREWVLEANGGDLGKSIEALLEMGSSP</sequence>
<dbReference type="GO" id="GO:0005829">
    <property type="term" value="C:cytosol"/>
    <property type="evidence" value="ECO:0007669"/>
    <property type="project" value="TreeGrafter"/>
</dbReference>
<dbReference type="PROSITE" id="PS51205">
    <property type="entry name" value="VPS9"/>
    <property type="match status" value="1"/>
</dbReference>
<evidence type="ECO:0000313" key="4">
    <source>
        <dbReference type="EMBL" id="KIM68312.1"/>
    </source>
</evidence>
<dbReference type="AlphaFoldDB" id="A0A0C3ATM4"/>
<name>A0A0C3ATM4_9AGAM</name>
<gene>
    <name evidence="4" type="ORF">SCLCIDRAFT_106533</name>
</gene>
<feature type="compositionally biased region" description="Polar residues" evidence="1">
    <location>
        <begin position="40"/>
        <end position="53"/>
    </location>
</feature>
<reference evidence="5" key="2">
    <citation type="submission" date="2015-01" db="EMBL/GenBank/DDBJ databases">
        <title>Evolutionary Origins and Diversification of the Mycorrhizal Mutualists.</title>
        <authorList>
            <consortium name="DOE Joint Genome Institute"/>
            <consortium name="Mycorrhizal Genomics Consortium"/>
            <person name="Kohler A."/>
            <person name="Kuo A."/>
            <person name="Nagy L.G."/>
            <person name="Floudas D."/>
            <person name="Copeland A."/>
            <person name="Barry K.W."/>
            <person name="Cichocki N."/>
            <person name="Veneault-Fourrey C."/>
            <person name="LaButti K."/>
            <person name="Lindquist E.A."/>
            <person name="Lipzen A."/>
            <person name="Lundell T."/>
            <person name="Morin E."/>
            <person name="Murat C."/>
            <person name="Riley R."/>
            <person name="Ohm R."/>
            <person name="Sun H."/>
            <person name="Tunlid A."/>
            <person name="Henrissat B."/>
            <person name="Grigoriev I.V."/>
            <person name="Hibbett D.S."/>
            <person name="Martin F."/>
        </authorList>
    </citation>
    <scope>NUCLEOTIDE SEQUENCE [LARGE SCALE GENOMIC DNA]</scope>
    <source>
        <strain evidence="5">Foug A</strain>
    </source>
</reference>
<feature type="compositionally biased region" description="Low complexity" evidence="1">
    <location>
        <begin position="513"/>
        <end position="526"/>
    </location>
</feature>
<feature type="compositionally biased region" description="Polar residues" evidence="1">
    <location>
        <begin position="211"/>
        <end position="227"/>
    </location>
</feature>
<dbReference type="CDD" id="cd14279">
    <property type="entry name" value="CUE"/>
    <property type="match status" value="1"/>
</dbReference>
<feature type="region of interest" description="Disordered" evidence="1">
    <location>
        <begin position="1"/>
        <end position="243"/>
    </location>
</feature>
<dbReference type="SUPFAM" id="SSF46934">
    <property type="entry name" value="UBA-like"/>
    <property type="match status" value="1"/>
</dbReference>
<dbReference type="GO" id="GO:0031267">
    <property type="term" value="F:small GTPase binding"/>
    <property type="evidence" value="ECO:0007669"/>
    <property type="project" value="TreeGrafter"/>
</dbReference>
<dbReference type="InterPro" id="IPR037191">
    <property type="entry name" value="VPS9_dom_sf"/>
</dbReference>
<evidence type="ECO:0000313" key="5">
    <source>
        <dbReference type="Proteomes" id="UP000053989"/>
    </source>
</evidence>
<dbReference type="GO" id="GO:0043130">
    <property type="term" value="F:ubiquitin binding"/>
    <property type="evidence" value="ECO:0007669"/>
    <property type="project" value="InterPro"/>
</dbReference>
<dbReference type="HOGENOM" id="CLU_007625_1_1_1"/>
<evidence type="ECO:0008006" key="6">
    <source>
        <dbReference type="Google" id="ProtNLM"/>
    </source>
</evidence>
<dbReference type="PANTHER" id="PTHR23101">
    <property type="entry name" value="RAB GDP/GTP EXCHANGE FACTOR"/>
    <property type="match status" value="1"/>
</dbReference>
<dbReference type="Proteomes" id="UP000053989">
    <property type="component" value="Unassembled WGS sequence"/>
</dbReference>
<feature type="compositionally biased region" description="Low complexity" evidence="1">
    <location>
        <begin position="121"/>
        <end position="149"/>
    </location>
</feature>
<feature type="region of interest" description="Disordered" evidence="1">
    <location>
        <begin position="505"/>
        <end position="559"/>
    </location>
</feature>
<feature type="compositionally biased region" description="Low complexity" evidence="1">
    <location>
        <begin position="184"/>
        <end position="202"/>
    </location>
</feature>
<dbReference type="OrthoDB" id="300289at2759"/>
<feature type="compositionally biased region" description="Polar residues" evidence="1">
    <location>
        <begin position="673"/>
        <end position="687"/>
    </location>
</feature>
<dbReference type="InParanoid" id="A0A0C3ATM4"/>
<accession>A0A0C3ATM4</accession>
<dbReference type="Pfam" id="PF02845">
    <property type="entry name" value="CUE"/>
    <property type="match status" value="1"/>
</dbReference>
<dbReference type="Pfam" id="PF02204">
    <property type="entry name" value="VPS9"/>
    <property type="match status" value="1"/>
</dbReference>
<dbReference type="PANTHER" id="PTHR23101:SF25">
    <property type="entry name" value="GTPASE-ACTIVATING PROTEIN AND VPS9 DOMAIN-CONTAINING PROTEIN 1"/>
    <property type="match status" value="1"/>
</dbReference>
<feature type="domain" description="VPS9" evidence="3">
    <location>
        <begin position="347"/>
        <end position="489"/>
    </location>
</feature>
<dbReference type="Gene3D" id="1.10.8.10">
    <property type="entry name" value="DNA helicase RuvA subunit, C-terminal domain"/>
    <property type="match status" value="1"/>
</dbReference>
<evidence type="ECO:0000259" key="2">
    <source>
        <dbReference type="PROSITE" id="PS51140"/>
    </source>
</evidence>
<dbReference type="Gene3D" id="1.10.246.120">
    <property type="match status" value="1"/>
</dbReference>
<feature type="region of interest" description="Disordered" evidence="1">
    <location>
        <begin position="605"/>
        <end position="714"/>
    </location>
</feature>
<dbReference type="InterPro" id="IPR003123">
    <property type="entry name" value="VPS9"/>
</dbReference>
<organism evidence="4 5">
    <name type="scientific">Scleroderma citrinum Foug A</name>
    <dbReference type="NCBI Taxonomy" id="1036808"/>
    <lineage>
        <taxon>Eukaryota</taxon>
        <taxon>Fungi</taxon>
        <taxon>Dikarya</taxon>
        <taxon>Basidiomycota</taxon>
        <taxon>Agaricomycotina</taxon>
        <taxon>Agaricomycetes</taxon>
        <taxon>Agaricomycetidae</taxon>
        <taxon>Boletales</taxon>
        <taxon>Sclerodermatineae</taxon>
        <taxon>Sclerodermataceae</taxon>
        <taxon>Scleroderma</taxon>
    </lineage>
</organism>
<dbReference type="GO" id="GO:0016192">
    <property type="term" value="P:vesicle-mediated transport"/>
    <property type="evidence" value="ECO:0007669"/>
    <property type="project" value="InterPro"/>
</dbReference>
<dbReference type="Pfam" id="PF18151">
    <property type="entry name" value="DUF5601"/>
    <property type="match status" value="1"/>
</dbReference>
<dbReference type="SUPFAM" id="SSF109993">
    <property type="entry name" value="VPS9 domain"/>
    <property type="match status" value="1"/>
</dbReference>
<evidence type="ECO:0000256" key="1">
    <source>
        <dbReference type="SAM" id="MobiDB-lite"/>
    </source>
</evidence>
<evidence type="ECO:0000259" key="3">
    <source>
        <dbReference type="PROSITE" id="PS51205"/>
    </source>
</evidence>
<feature type="domain" description="CUE" evidence="2">
    <location>
        <begin position="735"/>
        <end position="778"/>
    </location>
</feature>